<protein>
    <submittedName>
        <fullName evidence="1">Uncharacterized protein</fullName>
    </submittedName>
</protein>
<evidence type="ECO:0000313" key="1">
    <source>
        <dbReference type="EMBL" id="JAD52297.1"/>
    </source>
</evidence>
<name>A0A0A9AYY4_ARUDO</name>
<proteinExistence type="predicted"/>
<accession>A0A0A9AYY4</accession>
<organism evidence="1">
    <name type="scientific">Arundo donax</name>
    <name type="common">Giant reed</name>
    <name type="synonym">Donax arundinaceus</name>
    <dbReference type="NCBI Taxonomy" id="35708"/>
    <lineage>
        <taxon>Eukaryota</taxon>
        <taxon>Viridiplantae</taxon>
        <taxon>Streptophyta</taxon>
        <taxon>Embryophyta</taxon>
        <taxon>Tracheophyta</taxon>
        <taxon>Spermatophyta</taxon>
        <taxon>Magnoliopsida</taxon>
        <taxon>Liliopsida</taxon>
        <taxon>Poales</taxon>
        <taxon>Poaceae</taxon>
        <taxon>PACMAD clade</taxon>
        <taxon>Arundinoideae</taxon>
        <taxon>Arundineae</taxon>
        <taxon>Arundo</taxon>
    </lineage>
</organism>
<reference evidence="1" key="2">
    <citation type="journal article" date="2015" name="Data Brief">
        <title>Shoot transcriptome of the giant reed, Arundo donax.</title>
        <authorList>
            <person name="Barrero R.A."/>
            <person name="Guerrero F.D."/>
            <person name="Moolhuijzen P."/>
            <person name="Goolsby J.A."/>
            <person name="Tidwell J."/>
            <person name="Bellgard S.E."/>
            <person name="Bellgard M.I."/>
        </authorList>
    </citation>
    <scope>NUCLEOTIDE SEQUENCE</scope>
    <source>
        <tissue evidence="1">Shoot tissue taken approximately 20 cm above the soil surface</tissue>
    </source>
</reference>
<dbReference type="EMBL" id="GBRH01245598">
    <property type="protein sequence ID" value="JAD52297.1"/>
    <property type="molecule type" value="Transcribed_RNA"/>
</dbReference>
<sequence>MLQKRSLQGKERNE</sequence>
<reference evidence="1" key="1">
    <citation type="submission" date="2014-09" db="EMBL/GenBank/DDBJ databases">
        <authorList>
            <person name="Magalhaes I.L.F."/>
            <person name="Oliveira U."/>
            <person name="Santos F.R."/>
            <person name="Vidigal T.H.D.A."/>
            <person name="Brescovit A.D."/>
            <person name="Santos A.J."/>
        </authorList>
    </citation>
    <scope>NUCLEOTIDE SEQUENCE</scope>
    <source>
        <tissue evidence="1">Shoot tissue taken approximately 20 cm above the soil surface</tissue>
    </source>
</reference>